<reference evidence="12 13" key="1">
    <citation type="submission" date="2020-06" db="EMBL/GenBank/DDBJ databases">
        <authorList>
            <person name="Li R."/>
            <person name="Bekaert M."/>
        </authorList>
    </citation>
    <scope>NUCLEOTIDE SEQUENCE [LARGE SCALE GENOMIC DNA]</scope>
    <source>
        <strain evidence="13">wild</strain>
    </source>
</reference>
<dbReference type="EMBL" id="CACVKT020003209">
    <property type="protein sequence ID" value="CAC5382361.1"/>
    <property type="molecule type" value="Genomic_DNA"/>
</dbReference>
<dbReference type="PANTHER" id="PTHR31477:SF1">
    <property type="entry name" value="CENTROSOMAL PROTEIN OF 44 KDA"/>
    <property type="match status" value="1"/>
</dbReference>
<dbReference type="InterPro" id="IPR029157">
    <property type="entry name" value="CEP44_CC"/>
</dbReference>
<dbReference type="InterPro" id="IPR033603">
    <property type="entry name" value="CEP44"/>
</dbReference>
<evidence type="ECO:0000256" key="6">
    <source>
        <dbReference type="ARBA" id="ARBA00023054"/>
    </source>
</evidence>
<evidence type="ECO:0000256" key="2">
    <source>
        <dbReference type="ARBA" id="ARBA00004214"/>
    </source>
</evidence>
<comment type="subcellular location">
    <subcellularLocation>
        <location evidence="1">Cytoplasm</location>
        <location evidence="1">Cytoskeleton</location>
        <location evidence="1">Microtubule organizing center</location>
        <location evidence="1">Centrosome</location>
        <location evidence="1">Centriole</location>
    </subcellularLocation>
    <subcellularLocation>
        <location evidence="3">Cytoplasm</location>
        <location evidence="3">Cytoskeleton</location>
        <location evidence="3">Spindle pole</location>
    </subcellularLocation>
    <subcellularLocation>
        <location evidence="2">Midbody</location>
    </subcellularLocation>
</comment>
<dbReference type="GO" id="GO:0005814">
    <property type="term" value="C:centriole"/>
    <property type="evidence" value="ECO:0007669"/>
    <property type="project" value="UniProtKB-SubCell"/>
</dbReference>
<feature type="coiled-coil region" evidence="9">
    <location>
        <begin position="343"/>
        <end position="370"/>
    </location>
</feature>
<evidence type="ECO:0000256" key="10">
    <source>
        <dbReference type="SAM" id="MobiDB-lite"/>
    </source>
</evidence>
<feature type="region of interest" description="Disordered" evidence="10">
    <location>
        <begin position="374"/>
        <end position="398"/>
    </location>
</feature>
<dbReference type="Proteomes" id="UP000507470">
    <property type="component" value="Unassembled WGS sequence"/>
</dbReference>
<evidence type="ECO:0000313" key="12">
    <source>
        <dbReference type="EMBL" id="CAC5382361.1"/>
    </source>
</evidence>
<proteinExistence type="predicted"/>
<evidence type="ECO:0000256" key="7">
    <source>
        <dbReference type="ARBA" id="ARBA00023212"/>
    </source>
</evidence>
<feature type="region of interest" description="Disordered" evidence="10">
    <location>
        <begin position="121"/>
        <end position="210"/>
    </location>
</feature>
<comment type="function">
    <text evidence="8">Centriole-enriched microtubule-binding protein involved in centriole biogenesis. In collaboration with CEP295 and POC1B, is required for the centriole-to-centrosome conversion by ensuring the formation of bona fide centriole wall. Functions as a linker component that maintains centrosome cohesion. Associates with CROCC and regulates its stability and localization to the centrosome.</text>
</comment>
<accession>A0A6J8BG53</accession>
<evidence type="ECO:0000256" key="4">
    <source>
        <dbReference type="ARBA" id="ARBA00014053"/>
    </source>
</evidence>
<feature type="compositionally biased region" description="Polar residues" evidence="10">
    <location>
        <begin position="156"/>
        <end position="169"/>
    </location>
</feature>
<evidence type="ECO:0000256" key="5">
    <source>
        <dbReference type="ARBA" id="ARBA00022490"/>
    </source>
</evidence>
<gene>
    <name evidence="12" type="ORF">MCOR_18201</name>
</gene>
<keyword evidence="5" id="KW-0963">Cytoplasm</keyword>
<evidence type="ECO:0000313" key="13">
    <source>
        <dbReference type="Proteomes" id="UP000507470"/>
    </source>
</evidence>
<evidence type="ECO:0000256" key="3">
    <source>
        <dbReference type="ARBA" id="ARBA00004647"/>
    </source>
</evidence>
<protein>
    <recommendedName>
        <fullName evidence="4">Centrosomal protein of 44 kDa</fullName>
    </recommendedName>
</protein>
<dbReference type="GO" id="GO:0000922">
    <property type="term" value="C:spindle pole"/>
    <property type="evidence" value="ECO:0007669"/>
    <property type="project" value="UniProtKB-SubCell"/>
</dbReference>
<dbReference type="PANTHER" id="PTHR31477">
    <property type="entry name" value="CENTROSOMAL PROTEIN OF 44 KDA"/>
    <property type="match status" value="1"/>
</dbReference>
<keyword evidence="13" id="KW-1185">Reference proteome</keyword>
<name>A0A6J8BG53_MYTCO</name>
<evidence type="ECO:0000256" key="8">
    <source>
        <dbReference type="ARBA" id="ARBA00046235"/>
    </source>
</evidence>
<dbReference type="Pfam" id="PF15007">
    <property type="entry name" value="CEP44"/>
    <property type="match status" value="1"/>
</dbReference>
<dbReference type="GO" id="GO:0030496">
    <property type="term" value="C:midbody"/>
    <property type="evidence" value="ECO:0007669"/>
    <property type="project" value="UniProtKB-SubCell"/>
</dbReference>
<evidence type="ECO:0000256" key="1">
    <source>
        <dbReference type="ARBA" id="ARBA00004114"/>
    </source>
</evidence>
<sequence length="605" mass="67884">MATGDIANNLRKLQKELKLIKFSDNVDLTGMSQGTPTAFLPIYHYLFTSYSHAIAEMISSSDTELYGKTDFRFIEAVYKLMRDMFTYKPPVTKEQFFNAGFAERKIIMCADVIQMIREKNKSLQPNKKSTTSAVSTISQNLNKKSSRPKLTDLTKPPSQSVTAKSSSRPGSADHKQVTFASEEVVNELKQPPKQHASRHVAHKEPPSPVTIVNMSPSVTKEIIRMDEHPSRGFRYAVVTPAIAKVPSKLSRAGDTNASKGLNFDECDDIEVVNATSPDASLYEPIHNSTSIAQEEMQDHLSTLQHSVELVTERLSGFESAMSSVAKIMQDHQTSTDPQLIDVVTRIQQQIENLTARMVLMENRVSIVESKLEKSSPLPARGSEPLVNGQRDQYTSHSPKEIRHKEIQDYMSKESYPSEVQRYTTEICPKESQKYSPEQIRPSGVHKTTTESHTYTLNQAQHLESNLRYVDSRENHLQGQVLNGQTVQPILVDPSHKSHSANYSDNTSIPSHLTCADQFSFALSPIRTIKDSSIIKPGQNTTCEDTFALETEDDARRSSTPTDFKDLPIRTTCEDSLSFQCGDVSMQQRVDRIKNMMVSTKTMLNQ</sequence>
<dbReference type="OrthoDB" id="259598at2759"/>
<dbReference type="AlphaFoldDB" id="A0A6J8BG53"/>
<organism evidence="12 13">
    <name type="scientific">Mytilus coruscus</name>
    <name type="common">Sea mussel</name>
    <dbReference type="NCBI Taxonomy" id="42192"/>
    <lineage>
        <taxon>Eukaryota</taxon>
        <taxon>Metazoa</taxon>
        <taxon>Spiralia</taxon>
        <taxon>Lophotrochozoa</taxon>
        <taxon>Mollusca</taxon>
        <taxon>Bivalvia</taxon>
        <taxon>Autobranchia</taxon>
        <taxon>Pteriomorphia</taxon>
        <taxon>Mytilida</taxon>
        <taxon>Mytiloidea</taxon>
        <taxon>Mytilidae</taxon>
        <taxon>Mytilinae</taxon>
        <taxon>Mytilus</taxon>
    </lineage>
</organism>
<evidence type="ECO:0000256" key="9">
    <source>
        <dbReference type="SAM" id="Coils"/>
    </source>
</evidence>
<feature type="compositionally biased region" description="Polar residues" evidence="10">
    <location>
        <begin position="122"/>
        <end position="143"/>
    </location>
</feature>
<keyword evidence="7" id="KW-0206">Cytoskeleton</keyword>
<feature type="domain" description="Centrosomal CEP44" evidence="11">
    <location>
        <begin position="5"/>
        <end position="129"/>
    </location>
</feature>
<keyword evidence="6 9" id="KW-0175">Coiled coil</keyword>
<evidence type="ECO:0000259" key="11">
    <source>
        <dbReference type="Pfam" id="PF15007"/>
    </source>
</evidence>